<organism evidence="2 3">
    <name type="scientific">Geranomyces variabilis</name>
    <dbReference type="NCBI Taxonomy" id="109894"/>
    <lineage>
        <taxon>Eukaryota</taxon>
        <taxon>Fungi</taxon>
        <taxon>Fungi incertae sedis</taxon>
        <taxon>Chytridiomycota</taxon>
        <taxon>Chytridiomycota incertae sedis</taxon>
        <taxon>Chytridiomycetes</taxon>
        <taxon>Spizellomycetales</taxon>
        <taxon>Powellomycetaceae</taxon>
        <taxon>Geranomyces</taxon>
    </lineage>
</organism>
<name>A0AAD5TFW9_9FUNG</name>
<dbReference type="EMBL" id="JADGJQ010000065">
    <property type="protein sequence ID" value="KAJ3174455.1"/>
    <property type="molecule type" value="Genomic_DNA"/>
</dbReference>
<dbReference type="InterPro" id="IPR032675">
    <property type="entry name" value="LRR_dom_sf"/>
</dbReference>
<dbReference type="SMART" id="SM00367">
    <property type="entry name" value="LRR_CC"/>
    <property type="match status" value="4"/>
</dbReference>
<dbReference type="GO" id="GO:0019005">
    <property type="term" value="C:SCF ubiquitin ligase complex"/>
    <property type="evidence" value="ECO:0007669"/>
    <property type="project" value="TreeGrafter"/>
</dbReference>
<dbReference type="SUPFAM" id="SSF81383">
    <property type="entry name" value="F-box domain"/>
    <property type="match status" value="1"/>
</dbReference>
<dbReference type="Gene3D" id="1.20.1280.50">
    <property type="match status" value="1"/>
</dbReference>
<dbReference type="PANTHER" id="PTHR13318">
    <property type="entry name" value="PARTNER OF PAIRED, ISOFORM B-RELATED"/>
    <property type="match status" value="1"/>
</dbReference>
<evidence type="ECO:0000259" key="1">
    <source>
        <dbReference type="SMART" id="SM00256"/>
    </source>
</evidence>
<reference evidence="2" key="1">
    <citation type="submission" date="2020-05" db="EMBL/GenBank/DDBJ databases">
        <title>Phylogenomic resolution of chytrid fungi.</title>
        <authorList>
            <person name="Stajich J.E."/>
            <person name="Amses K."/>
            <person name="Simmons R."/>
            <person name="Seto K."/>
            <person name="Myers J."/>
            <person name="Bonds A."/>
            <person name="Quandt C.A."/>
            <person name="Barry K."/>
            <person name="Liu P."/>
            <person name="Grigoriev I."/>
            <person name="Longcore J.E."/>
            <person name="James T.Y."/>
        </authorList>
    </citation>
    <scope>NUCLEOTIDE SEQUENCE</scope>
    <source>
        <strain evidence="2">JEL0379</strain>
    </source>
</reference>
<dbReference type="GO" id="GO:0031146">
    <property type="term" value="P:SCF-dependent proteasomal ubiquitin-dependent protein catabolic process"/>
    <property type="evidence" value="ECO:0007669"/>
    <property type="project" value="TreeGrafter"/>
</dbReference>
<sequence>MVDQPPSPNPQPTPPIAAVARMPPELLDAIFLRLKRSDLGACCRVNRAWFDAAHPRIWSRIEAYAHEWKKYYAVLSKPKALTTDYRKCIQQISLLAPLEDDHDDLKRHSLAKILKFTPRLTVLKLDFPALSGDDLWILSASCQQLMALSIVGESSRPDSRQGNDEGLAAVVKNCHKLQHLRLKSGVTSQALLSFTSSGLRAVANACHRRLKTFALDCVGSEIALLINLDTDEGRRMGDAICDILTGNPQLETLSLDWPTLAIDPALEVAAASLRNLRTFRVGYAMNIHAVTSILASNPLLHTVSLCELSTLDAVGAFLDPLRANANLRHLTLDGAGFFNQVLPVIPQFAQLETIEITPSRQSASLHHALTDEYVAATVSACSNLTALKVPIQSDLPLLAIAANCPNLVSLDICNGKEITDSALMLLARRCNKLETLRLGARRNNQITDDALVVVAESLPGLRRLSIPLGCARITFKTLAALAAHCPSLETLGNVPAAVGLNALMIYIPKMERLVALSLLASPRLGSHVDQQGLAQLKMACERLHQITQFA</sequence>
<dbReference type="InterPro" id="IPR036047">
    <property type="entry name" value="F-box-like_dom_sf"/>
</dbReference>
<dbReference type="Pfam" id="PF12937">
    <property type="entry name" value="F-box-like"/>
    <property type="match status" value="1"/>
</dbReference>
<dbReference type="AlphaFoldDB" id="A0AAD5TFW9"/>
<proteinExistence type="predicted"/>
<dbReference type="SUPFAM" id="SSF52047">
    <property type="entry name" value="RNI-like"/>
    <property type="match status" value="1"/>
</dbReference>
<evidence type="ECO:0000313" key="2">
    <source>
        <dbReference type="EMBL" id="KAJ3174455.1"/>
    </source>
</evidence>
<dbReference type="InterPro" id="IPR006553">
    <property type="entry name" value="Leu-rich_rpt_Cys-con_subtyp"/>
</dbReference>
<keyword evidence="3" id="KW-1185">Reference proteome</keyword>
<comment type="caution">
    <text evidence="2">The sequence shown here is derived from an EMBL/GenBank/DDBJ whole genome shotgun (WGS) entry which is preliminary data.</text>
</comment>
<dbReference type="InterPro" id="IPR001810">
    <property type="entry name" value="F-box_dom"/>
</dbReference>
<gene>
    <name evidence="2" type="ORF">HDU87_007147</name>
</gene>
<protein>
    <recommendedName>
        <fullName evidence="1">F-box domain-containing protein</fullName>
    </recommendedName>
</protein>
<dbReference type="SMART" id="SM00256">
    <property type="entry name" value="FBOX"/>
    <property type="match status" value="1"/>
</dbReference>
<dbReference type="Gene3D" id="3.80.10.10">
    <property type="entry name" value="Ribonuclease Inhibitor"/>
    <property type="match status" value="2"/>
</dbReference>
<accession>A0AAD5TFW9</accession>
<feature type="domain" description="F-box" evidence="1">
    <location>
        <begin position="22"/>
        <end position="61"/>
    </location>
</feature>
<evidence type="ECO:0000313" key="3">
    <source>
        <dbReference type="Proteomes" id="UP001212152"/>
    </source>
</evidence>
<dbReference type="Proteomes" id="UP001212152">
    <property type="component" value="Unassembled WGS sequence"/>
</dbReference>